<feature type="transmembrane region" description="Helical" evidence="1">
    <location>
        <begin position="62"/>
        <end position="82"/>
    </location>
</feature>
<dbReference type="RefSeq" id="WP_074667428.1">
    <property type="nucleotide sequence ID" value="NZ_FNNH01000030.1"/>
</dbReference>
<sequence>MLPKLVGDILATEYAKLRRGTLRLALIISLLGLAVIVVMIGMIFILFGLYVSLAETMKPWEAAVIVGGGVIFVASILILIIVRQGRVAPNIGSPVSEQSNPGSLAASVKDLTSKQSEKIADLAENTGESVEKYIRKRPLTTALIAFGGGFVVSMLLRNNKHKR</sequence>
<evidence type="ECO:0000256" key="1">
    <source>
        <dbReference type="SAM" id="Phobius"/>
    </source>
</evidence>
<keyword evidence="1" id="KW-0812">Transmembrane</keyword>
<protein>
    <submittedName>
        <fullName evidence="2">Putative Holin-X, holin superfamily III</fullName>
    </submittedName>
</protein>
<evidence type="ECO:0000313" key="3">
    <source>
        <dbReference type="Proteomes" id="UP000183454"/>
    </source>
</evidence>
<feature type="transmembrane region" description="Helical" evidence="1">
    <location>
        <begin position="24"/>
        <end position="50"/>
    </location>
</feature>
<proteinExistence type="predicted"/>
<name>A0A1H2WQR8_9PROT</name>
<dbReference type="AlphaFoldDB" id="A0A1H2WQR8"/>
<dbReference type="Proteomes" id="UP000183454">
    <property type="component" value="Unassembled WGS sequence"/>
</dbReference>
<feature type="transmembrane region" description="Helical" evidence="1">
    <location>
        <begin position="139"/>
        <end position="156"/>
    </location>
</feature>
<gene>
    <name evidence="2" type="ORF">SAMN05421882_103041</name>
</gene>
<dbReference type="EMBL" id="FNNH01000030">
    <property type="protein sequence ID" value="SDW82604.1"/>
    <property type="molecule type" value="Genomic_DNA"/>
</dbReference>
<dbReference type="Pfam" id="PF07332">
    <property type="entry name" value="Phage_holin_3_6"/>
    <property type="match status" value="1"/>
</dbReference>
<keyword evidence="1" id="KW-1133">Transmembrane helix</keyword>
<reference evidence="2 3" key="1">
    <citation type="submission" date="2016-10" db="EMBL/GenBank/DDBJ databases">
        <authorList>
            <person name="de Groot N.N."/>
        </authorList>
    </citation>
    <scope>NUCLEOTIDE SEQUENCE [LARGE SCALE GENOMIC DNA]</scope>
    <source>
        <strain evidence="2 3">Nm110</strain>
    </source>
</reference>
<keyword evidence="1" id="KW-0472">Membrane</keyword>
<organism evidence="2 3">
    <name type="scientific">Nitrosomonas communis</name>
    <dbReference type="NCBI Taxonomy" id="44574"/>
    <lineage>
        <taxon>Bacteria</taxon>
        <taxon>Pseudomonadati</taxon>
        <taxon>Pseudomonadota</taxon>
        <taxon>Betaproteobacteria</taxon>
        <taxon>Nitrosomonadales</taxon>
        <taxon>Nitrosomonadaceae</taxon>
        <taxon>Nitrosomonas</taxon>
    </lineage>
</organism>
<accession>A0A1H2WQR8</accession>
<dbReference type="InterPro" id="IPR009937">
    <property type="entry name" value="Phage_holin_3_6"/>
</dbReference>
<evidence type="ECO:0000313" key="2">
    <source>
        <dbReference type="EMBL" id="SDW82604.1"/>
    </source>
</evidence>